<feature type="transmembrane region" description="Helical" evidence="2">
    <location>
        <begin position="480"/>
        <end position="500"/>
    </location>
</feature>
<feature type="transmembrane region" description="Helical" evidence="2">
    <location>
        <begin position="31"/>
        <end position="53"/>
    </location>
</feature>
<feature type="transmembrane region" description="Helical" evidence="2">
    <location>
        <begin position="59"/>
        <end position="78"/>
    </location>
</feature>
<proteinExistence type="predicted"/>
<feature type="compositionally biased region" description="Pro residues" evidence="1">
    <location>
        <begin position="1"/>
        <end position="20"/>
    </location>
</feature>
<sequence>MQAMPPLPQAHRLPPVPPKAPRPRHRLSPQATLLSLGVLLLLAAGVTFLAVTWDSLPVAVQASIIATLAAIALAGAVPASRRRLTGTAEALAILGCGLLTVDLYGVRELGLIPPSAIDGLTYAGLAAAVVAAINLLMSRFAPNVITFGVATVIIGQLPLPLILADRVDLAPYLLGLLAQVVITVLWSAKGTRVIRITGSICAGLVYSALLAVGSARVLLSLIAIHSPYDRPFFDDIVGGSATALSPVLATTGAVCLAALTGVGLLRKITLPRSLPPAFGECLCVAAAAFTVATCLPQLPAAGRWLTTGAATLLAVAALLRPRRTGVLTPVLEIATLVVASVNLLTCLALEDLRQLGLISAIVAALSLLAVWRKRLPAPTAAITASLATQLAILLVLADGLFSTWTSAITLSVVGGFSIALACLHVGRPLEPALLGPAASAVTLAELLMLLESPTTGTGIVLTIAAAPLVAYGMRPARRNAQLIAALLLIVANTAFVLGAASTTIEWYTVPPALILLAIGLLGWRDQPSWIYLGPGLVLGLVPSALVANSNEDYLRSTFVVATAVTIILIGVRYTLQAPFIIGAAVLLKIALWQLLEVAPLIPRWITLATAGLILLTVGATYERRLQNAKQAARWVTALH</sequence>
<dbReference type="NCBIfam" id="NF047321">
    <property type="entry name" value="SCO7613_CTERM"/>
    <property type="match status" value="1"/>
</dbReference>
<feature type="transmembrane region" description="Helical" evidence="2">
    <location>
        <begin position="244"/>
        <end position="265"/>
    </location>
</feature>
<feature type="transmembrane region" description="Helical" evidence="2">
    <location>
        <begin position="277"/>
        <end position="295"/>
    </location>
</feature>
<feature type="transmembrane region" description="Helical" evidence="2">
    <location>
        <begin position="355"/>
        <end position="371"/>
    </location>
</feature>
<feature type="transmembrane region" description="Helical" evidence="2">
    <location>
        <begin position="456"/>
        <end position="473"/>
    </location>
</feature>
<comment type="caution">
    <text evidence="3">The sequence shown here is derived from an EMBL/GenBank/DDBJ whole genome shotgun (WGS) entry which is preliminary data.</text>
</comment>
<gene>
    <name evidence="3" type="ORF">EV644_1029</name>
</gene>
<organism evidence="3 4">
    <name type="scientific">Kribbella orskensis</name>
    <dbReference type="NCBI Taxonomy" id="2512216"/>
    <lineage>
        <taxon>Bacteria</taxon>
        <taxon>Bacillati</taxon>
        <taxon>Actinomycetota</taxon>
        <taxon>Actinomycetes</taxon>
        <taxon>Propionibacteriales</taxon>
        <taxon>Kribbellaceae</taxon>
        <taxon>Kribbella</taxon>
    </lineage>
</organism>
<feature type="transmembrane region" description="Helical" evidence="2">
    <location>
        <begin position="403"/>
        <end position="425"/>
    </location>
</feature>
<feature type="transmembrane region" description="Helical" evidence="2">
    <location>
        <begin position="326"/>
        <end position="349"/>
    </location>
</feature>
<feature type="transmembrane region" description="Helical" evidence="2">
    <location>
        <begin position="530"/>
        <end position="547"/>
    </location>
</feature>
<protein>
    <submittedName>
        <fullName evidence="3">Membrane protein DUF2157</fullName>
    </submittedName>
</protein>
<reference evidence="3 4" key="1">
    <citation type="journal article" date="2015" name="Stand. Genomic Sci.">
        <title>Genomic Encyclopedia of Bacterial and Archaeal Type Strains, Phase III: the genomes of soil and plant-associated and newly described type strains.</title>
        <authorList>
            <person name="Whitman W.B."/>
            <person name="Woyke T."/>
            <person name="Klenk H.P."/>
            <person name="Zhou Y."/>
            <person name="Lilburn T.G."/>
            <person name="Beck B.J."/>
            <person name="De Vos P."/>
            <person name="Vandamme P."/>
            <person name="Eisen J.A."/>
            <person name="Garrity G."/>
            <person name="Hugenholtz P."/>
            <person name="Kyrpides N.C."/>
        </authorList>
    </citation>
    <scope>NUCLEOTIDE SEQUENCE [LARGE SCALE GENOMIC DNA]</scope>
    <source>
        <strain evidence="3 4">VKM Ac-2538</strain>
    </source>
</reference>
<dbReference type="EMBL" id="SLWM01000002">
    <property type="protein sequence ID" value="TCO29293.1"/>
    <property type="molecule type" value="Genomic_DNA"/>
</dbReference>
<evidence type="ECO:0000313" key="4">
    <source>
        <dbReference type="Proteomes" id="UP000295818"/>
    </source>
</evidence>
<evidence type="ECO:0000256" key="2">
    <source>
        <dbReference type="SAM" id="Phobius"/>
    </source>
</evidence>
<keyword evidence="2" id="KW-0812">Transmembrane</keyword>
<accession>A0ABY2BQY1</accession>
<dbReference type="Proteomes" id="UP000295818">
    <property type="component" value="Unassembled WGS sequence"/>
</dbReference>
<evidence type="ECO:0000313" key="3">
    <source>
        <dbReference type="EMBL" id="TCO29293.1"/>
    </source>
</evidence>
<keyword evidence="4" id="KW-1185">Reference proteome</keyword>
<feature type="region of interest" description="Disordered" evidence="1">
    <location>
        <begin position="1"/>
        <end position="25"/>
    </location>
</feature>
<feature type="transmembrane region" description="Helical" evidence="2">
    <location>
        <begin position="169"/>
        <end position="188"/>
    </location>
</feature>
<feature type="transmembrane region" description="Helical" evidence="2">
    <location>
        <begin position="200"/>
        <end position="224"/>
    </location>
</feature>
<feature type="transmembrane region" description="Helical" evidence="2">
    <location>
        <begin position="119"/>
        <end position="137"/>
    </location>
</feature>
<keyword evidence="2" id="KW-0472">Membrane</keyword>
<evidence type="ECO:0000256" key="1">
    <source>
        <dbReference type="SAM" id="MobiDB-lite"/>
    </source>
</evidence>
<dbReference type="InterPro" id="IPR058062">
    <property type="entry name" value="SCO7613_C"/>
</dbReference>
<name>A0ABY2BQY1_9ACTN</name>
<feature type="transmembrane region" description="Helical" evidence="2">
    <location>
        <begin position="553"/>
        <end position="571"/>
    </location>
</feature>
<keyword evidence="2" id="KW-1133">Transmembrane helix</keyword>
<feature type="transmembrane region" description="Helical" evidence="2">
    <location>
        <begin position="90"/>
        <end position="107"/>
    </location>
</feature>
<feature type="transmembrane region" description="Helical" evidence="2">
    <location>
        <begin position="144"/>
        <end position="163"/>
    </location>
</feature>
<feature type="transmembrane region" description="Helical" evidence="2">
    <location>
        <begin position="301"/>
        <end position="319"/>
    </location>
</feature>
<feature type="transmembrane region" description="Helical" evidence="2">
    <location>
        <begin position="601"/>
        <end position="621"/>
    </location>
</feature>